<comment type="caution">
    <text evidence="2">The sequence shown here is derived from an EMBL/GenBank/DDBJ whole genome shotgun (WGS) entry which is preliminary data.</text>
</comment>
<dbReference type="PANTHER" id="PTHR34202:SF1">
    <property type="entry name" value="UPF0548 PROTEIN"/>
    <property type="match status" value="1"/>
</dbReference>
<dbReference type="EMBL" id="JANCPR020000063">
    <property type="protein sequence ID" value="MDJ1137700.1"/>
    <property type="molecule type" value="Genomic_DNA"/>
</dbReference>
<dbReference type="PIRSF" id="PIRSF010260">
    <property type="entry name" value="UCP010260"/>
    <property type="match status" value="1"/>
</dbReference>
<gene>
    <name evidence="2" type="ORF">NMN56_038255</name>
</gene>
<keyword evidence="3" id="KW-1185">Reference proteome</keyword>
<dbReference type="Pfam" id="PF09348">
    <property type="entry name" value="DUF1990"/>
    <property type="match status" value="1"/>
</dbReference>
<evidence type="ECO:0000259" key="1">
    <source>
        <dbReference type="Pfam" id="PF09348"/>
    </source>
</evidence>
<dbReference type="InterPro" id="IPR014457">
    <property type="entry name" value="UCP010260"/>
</dbReference>
<reference evidence="2 3" key="1">
    <citation type="submission" date="2023-05" db="EMBL/GenBank/DDBJ databases">
        <title>Streptantibioticus silvisoli sp. nov., acidotolerant actinomycetes 1 from pine litter.</title>
        <authorList>
            <person name="Swiecimska M."/>
            <person name="Golinska P."/>
            <person name="Sangal V."/>
            <person name="Wachnowicz B."/>
            <person name="Goodfellow M."/>
        </authorList>
    </citation>
    <scope>NUCLEOTIDE SEQUENCE [LARGE SCALE GENOMIC DNA]</scope>
    <source>
        <strain evidence="2 3">DSM 42109</strain>
    </source>
</reference>
<proteinExistence type="predicted"/>
<feature type="domain" description="DUF1990" evidence="1">
    <location>
        <begin position="12"/>
        <end position="167"/>
    </location>
</feature>
<dbReference type="Proteomes" id="UP001214441">
    <property type="component" value="Unassembled WGS sequence"/>
</dbReference>
<dbReference type="InterPro" id="IPR018960">
    <property type="entry name" value="DUF1990"/>
</dbReference>
<dbReference type="PANTHER" id="PTHR34202">
    <property type="entry name" value="UPF0548 PROTEIN"/>
    <property type="match status" value="1"/>
</dbReference>
<name>A0ABT7A8P4_9ACTN</name>
<evidence type="ECO:0000313" key="2">
    <source>
        <dbReference type="EMBL" id="MDJ1137700.1"/>
    </source>
</evidence>
<dbReference type="RefSeq" id="WP_274047430.1">
    <property type="nucleotide sequence ID" value="NZ_JANCPR020000063.1"/>
</dbReference>
<sequence length="182" mass="19392">MTPPPSRETALTYTPVGATAGGVTPPGFGGLCARTRLGTGDAVFRAASEALMTWRMHRRMGVRVTTGAPRAAPGAEVTVGLGVGPFRMKGPCRVVWTVEEERETGWAYGTLPGHPAVGEEAFLVRAEDDGSVWLTVTAYSRPGTWFLRAAGPLMRLFQRAYARRCGQVLRRMVAGAGTSAGR</sequence>
<organism evidence="2 3">
    <name type="scientific">Streptomyces iconiensis</name>
    <dbReference type="NCBI Taxonomy" id="1384038"/>
    <lineage>
        <taxon>Bacteria</taxon>
        <taxon>Bacillati</taxon>
        <taxon>Actinomycetota</taxon>
        <taxon>Actinomycetes</taxon>
        <taxon>Kitasatosporales</taxon>
        <taxon>Streptomycetaceae</taxon>
        <taxon>Streptomyces</taxon>
    </lineage>
</organism>
<protein>
    <submittedName>
        <fullName evidence="2">DUF1990 domain-containing protein</fullName>
    </submittedName>
</protein>
<accession>A0ABT7A8P4</accession>
<evidence type="ECO:0000313" key="3">
    <source>
        <dbReference type="Proteomes" id="UP001214441"/>
    </source>
</evidence>